<proteinExistence type="predicted"/>
<dbReference type="AlphaFoldDB" id="A0A2K3KJ53"/>
<gene>
    <name evidence="2" type="ORF">L195_g055012</name>
</gene>
<dbReference type="InterPro" id="IPR036691">
    <property type="entry name" value="Endo/exonu/phosph_ase_sf"/>
</dbReference>
<feature type="non-terminal residue" evidence="2">
    <location>
        <position position="236"/>
    </location>
</feature>
<dbReference type="Pfam" id="PF03372">
    <property type="entry name" value="Exo_endo_phos"/>
    <property type="match status" value="1"/>
</dbReference>
<dbReference type="Gene3D" id="3.60.10.10">
    <property type="entry name" value="Endonuclease/exonuclease/phosphatase"/>
    <property type="match status" value="1"/>
</dbReference>
<reference evidence="2 3" key="1">
    <citation type="journal article" date="2014" name="Am. J. Bot.">
        <title>Genome assembly and annotation for red clover (Trifolium pratense; Fabaceae).</title>
        <authorList>
            <person name="Istvanek J."/>
            <person name="Jaros M."/>
            <person name="Krenek A."/>
            <person name="Repkova J."/>
        </authorList>
    </citation>
    <scope>NUCLEOTIDE SEQUENCE [LARGE SCALE GENOMIC DNA]</scope>
    <source>
        <strain evidence="3">cv. Tatra</strain>
        <tissue evidence="2">Young leaves</tissue>
    </source>
</reference>
<dbReference type="STRING" id="57577.A0A2K3KJ53"/>
<evidence type="ECO:0000313" key="2">
    <source>
        <dbReference type="EMBL" id="PNX66302.1"/>
    </source>
</evidence>
<feature type="domain" description="Endonuclease/exonuclease/phosphatase" evidence="1">
    <location>
        <begin position="12"/>
        <end position="135"/>
    </location>
</feature>
<organism evidence="2 3">
    <name type="scientific">Trifolium pratense</name>
    <name type="common">Red clover</name>
    <dbReference type="NCBI Taxonomy" id="57577"/>
    <lineage>
        <taxon>Eukaryota</taxon>
        <taxon>Viridiplantae</taxon>
        <taxon>Streptophyta</taxon>
        <taxon>Embryophyta</taxon>
        <taxon>Tracheophyta</taxon>
        <taxon>Spermatophyta</taxon>
        <taxon>Magnoliopsida</taxon>
        <taxon>eudicotyledons</taxon>
        <taxon>Gunneridae</taxon>
        <taxon>Pentapetalae</taxon>
        <taxon>rosids</taxon>
        <taxon>fabids</taxon>
        <taxon>Fabales</taxon>
        <taxon>Fabaceae</taxon>
        <taxon>Papilionoideae</taxon>
        <taxon>50 kb inversion clade</taxon>
        <taxon>NPAAA clade</taxon>
        <taxon>Hologalegina</taxon>
        <taxon>IRL clade</taxon>
        <taxon>Trifolieae</taxon>
        <taxon>Trifolium</taxon>
    </lineage>
</organism>
<sequence length="236" mass="27594">MEVVDARRGTWRLTGFYGYPGGSRRRDSWNFLRHLSHVSNIPWCIIGDFNDILSSDEKKGRVDRPNWLINGFRDAVLDSGLIDIHMEGYQFTWFKSLGTDRAVEEKLDRAMSSEEWCQSFPNARLECLTVTSSDHYPLWLVCDPVRIYPRSDRKFMFENAWLVDSEFDSIVRSCWQNTGVDGVVQKLDMCAATMSQWSKDNFQNLRREIDKCHKRLERARGQVDSSNVNYFNALKK</sequence>
<comment type="caution">
    <text evidence="2">The sequence shown here is derived from an EMBL/GenBank/DDBJ whole genome shotgun (WGS) entry which is preliminary data.</text>
</comment>
<dbReference type="InterPro" id="IPR005135">
    <property type="entry name" value="Endo/exonuclease/phosphatase"/>
</dbReference>
<protein>
    <submittedName>
        <fullName evidence="2">Endonuclease/exonuclease/phosphatase family protein</fullName>
    </submittedName>
</protein>
<keyword evidence="2" id="KW-0255">Endonuclease</keyword>
<evidence type="ECO:0000313" key="3">
    <source>
        <dbReference type="Proteomes" id="UP000236291"/>
    </source>
</evidence>
<dbReference type="Proteomes" id="UP000236291">
    <property type="component" value="Unassembled WGS sequence"/>
</dbReference>
<dbReference type="EMBL" id="ASHM01098449">
    <property type="protein sequence ID" value="PNX66302.1"/>
    <property type="molecule type" value="Genomic_DNA"/>
</dbReference>
<dbReference type="GO" id="GO:0004519">
    <property type="term" value="F:endonuclease activity"/>
    <property type="evidence" value="ECO:0007669"/>
    <property type="project" value="UniProtKB-KW"/>
</dbReference>
<name>A0A2K3KJ53_TRIPR</name>
<dbReference type="GO" id="GO:0004527">
    <property type="term" value="F:exonuclease activity"/>
    <property type="evidence" value="ECO:0007669"/>
    <property type="project" value="UniProtKB-KW"/>
</dbReference>
<evidence type="ECO:0000259" key="1">
    <source>
        <dbReference type="Pfam" id="PF03372"/>
    </source>
</evidence>
<keyword evidence="2" id="KW-0540">Nuclease</keyword>
<dbReference type="PANTHER" id="PTHR33710">
    <property type="entry name" value="BNAC02G09200D PROTEIN"/>
    <property type="match status" value="1"/>
</dbReference>
<dbReference type="SUPFAM" id="SSF56219">
    <property type="entry name" value="DNase I-like"/>
    <property type="match status" value="1"/>
</dbReference>
<keyword evidence="2" id="KW-0269">Exonuclease</keyword>
<accession>A0A2K3KJ53</accession>
<keyword evidence="2" id="KW-0378">Hydrolase</keyword>
<dbReference type="PANTHER" id="PTHR33710:SF79">
    <property type="entry name" value="OS06G0205337 PROTEIN"/>
    <property type="match status" value="1"/>
</dbReference>
<reference evidence="2 3" key="2">
    <citation type="journal article" date="2017" name="Front. Plant Sci.">
        <title>Gene Classification and Mining of Molecular Markers Useful in Red Clover (Trifolium pratense) Breeding.</title>
        <authorList>
            <person name="Istvanek J."/>
            <person name="Dluhosova J."/>
            <person name="Dluhos P."/>
            <person name="Patkova L."/>
            <person name="Nedelnik J."/>
            <person name="Repkova J."/>
        </authorList>
    </citation>
    <scope>NUCLEOTIDE SEQUENCE [LARGE SCALE GENOMIC DNA]</scope>
    <source>
        <strain evidence="3">cv. Tatra</strain>
        <tissue evidence="2">Young leaves</tissue>
    </source>
</reference>